<reference evidence="2 3" key="1">
    <citation type="submission" date="2014-03" db="EMBL/GenBank/DDBJ databases">
        <title>Genome sequence of Sphingobium yanoikuyae B1.</title>
        <authorList>
            <person name="Gan H.M."/>
            <person name="Gan H.Y."/>
            <person name="Savka M.A."/>
        </authorList>
    </citation>
    <scope>NUCLEOTIDE SEQUENCE [LARGE SCALE GENOMIC DNA]</scope>
    <source>
        <strain evidence="2 3">B1</strain>
    </source>
</reference>
<dbReference type="eggNOG" id="ENOG5033MWN">
    <property type="taxonomic scope" value="Bacteria"/>
</dbReference>
<comment type="caution">
    <text evidence="2">The sequence shown here is derived from an EMBL/GenBank/DDBJ whole genome shotgun (WGS) entry which is preliminary data.</text>
</comment>
<proteinExistence type="predicted"/>
<feature type="signal peptide" evidence="1">
    <location>
        <begin position="1"/>
        <end position="21"/>
    </location>
</feature>
<feature type="chain" id="PRO_5001774233" description="DUF1579 domain-containing protein" evidence="1">
    <location>
        <begin position="22"/>
        <end position="176"/>
    </location>
</feature>
<protein>
    <recommendedName>
        <fullName evidence="4">DUF1579 domain-containing protein</fullName>
    </recommendedName>
</protein>
<accession>A0A084EL52</accession>
<keyword evidence="1" id="KW-0732">Signal</keyword>
<evidence type="ECO:0000313" key="3">
    <source>
        <dbReference type="Proteomes" id="UP000028534"/>
    </source>
</evidence>
<name>A0A084EL52_SPHYA</name>
<evidence type="ECO:0000313" key="2">
    <source>
        <dbReference type="EMBL" id="KEZ18694.1"/>
    </source>
</evidence>
<gene>
    <name evidence="2" type="ORF">CP98_02405</name>
</gene>
<evidence type="ECO:0008006" key="4">
    <source>
        <dbReference type="Google" id="ProtNLM"/>
    </source>
</evidence>
<dbReference type="PATRIC" id="fig|13690.10.peg.2469"/>
<dbReference type="Proteomes" id="UP000028534">
    <property type="component" value="Unassembled WGS sequence"/>
</dbReference>
<dbReference type="RefSeq" id="WP_037519639.1">
    <property type="nucleotide sequence ID" value="NZ_JGVR01000014.1"/>
</dbReference>
<sequence>MISKSRAQLMALLLLPTAAQAAEPGTITVPKAVLALNGCWQGKGSVMGKPVSVSIRSQPITLDAMLALDVESSALADPKDRYAAHLIFGGTAKSHPIIGFWADSFGGAFTALGEGESQPDGFDIDYAYPDATFVNRWRIKGAQLTWSIVARDEANAEKPFASYSLHKVACAPAKTR</sequence>
<dbReference type="AlphaFoldDB" id="A0A084EL52"/>
<dbReference type="EMBL" id="JGVR01000014">
    <property type="protein sequence ID" value="KEZ18694.1"/>
    <property type="molecule type" value="Genomic_DNA"/>
</dbReference>
<evidence type="ECO:0000256" key="1">
    <source>
        <dbReference type="SAM" id="SignalP"/>
    </source>
</evidence>
<organism evidence="2 3">
    <name type="scientific">Sphingobium yanoikuyae</name>
    <name type="common">Sphingomonas yanoikuyae</name>
    <dbReference type="NCBI Taxonomy" id="13690"/>
    <lineage>
        <taxon>Bacteria</taxon>
        <taxon>Pseudomonadati</taxon>
        <taxon>Pseudomonadota</taxon>
        <taxon>Alphaproteobacteria</taxon>
        <taxon>Sphingomonadales</taxon>
        <taxon>Sphingomonadaceae</taxon>
        <taxon>Sphingobium</taxon>
    </lineage>
</organism>
<dbReference type="STRING" id="13690.AX777_05590"/>